<dbReference type="SUPFAM" id="SSF51905">
    <property type="entry name" value="FAD/NAD(P)-binding domain"/>
    <property type="match status" value="1"/>
</dbReference>
<keyword evidence="3" id="KW-0274">FAD</keyword>
<evidence type="ECO:0000313" key="7">
    <source>
        <dbReference type="Proteomes" id="UP001165136"/>
    </source>
</evidence>
<dbReference type="InterPro" id="IPR036188">
    <property type="entry name" value="FAD/NAD-bd_sf"/>
</dbReference>
<organism evidence="6 7">
    <name type="scientific">Amycolatopsis taiwanensis</name>
    <dbReference type="NCBI Taxonomy" id="342230"/>
    <lineage>
        <taxon>Bacteria</taxon>
        <taxon>Bacillati</taxon>
        <taxon>Actinomycetota</taxon>
        <taxon>Actinomycetes</taxon>
        <taxon>Pseudonocardiales</taxon>
        <taxon>Pseudonocardiaceae</taxon>
        <taxon>Amycolatopsis</taxon>
    </lineage>
</organism>
<evidence type="ECO:0000259" key="5">
    <source>
        <dbReference type="Pfam" id="PF00890"/>
    </source>
</evidence>
<comment type="cofactor">
    <cofactor evidence="1">
        <name>FAD</name>
        <dbReference type="ChEBI" id="CHEBI:57692"/>
    </cofactor>
</comment>
<keyword evidence="2" id="KW-0285">Flavoprotein</keyword>
<dbReference type="Proteomes" id="UP001165136">
    <property type="component" value="Unassembled WGS sequence"/>
</dbReference>
<evidence type="ECO:0000256" key="4">
    <source>
        <dbReference type="ARBA" id="ARBA00023002"/>
    </source>
</evidence>
<dbReference type="NCBIfam" id="NF005510">
    <property type="entry name" value="PRK07121.1-3"/>
    <property type="match status" value="1"/>
</dbReference>
<dbReference type="RefSeq" id="WP_285486638.1">
    <property type="nucleotide sequence ID" value="NZ_BSTI01000004.1"/>
</dbReference>
<dbReference type="PANTHER" id="PTHR43400">
    <property type="entry name" value="FUMARATE REDUCTASE"/>
    <property type="match status" value="1"/>
</dbReference>
<dbReference type="GO" id="GO:0033765">
    <property type="term" value="F:steroid dehydrogenase activity, acting on the CH-CH group of donors"/>
    <property type="evidence" value="ECO:0007669"/>
    <property type="project" value="UniProtKB-ARBA"/>
</dbReference>
<dbReference type="Pfam" id="PF00890">
    <property type="entry name" value="FAD_binding_2"/>
    <property type="match status" value="1"/>
</dbReference>
<gene>
    <name evidence="6" type="ORF">Atai01_20550</name>
</gene>
<dbReference type="PANTHER" id="PTHR43400:SF10">
    <property type="entry name" value="3-OXOSTEROID 1-DEHYDROGENASE"/>
    <property type="match status" value="1"/>
</dbReference>
<dbReference type="InterPro" id="IPR050315">
    <property type="entry name" value="FAD-oxidoreductase_2"/>
</dbReference>
<proteinExistence type="predicted"/>
<dbReference type="GO" id="GO:0008202">
    <property type="term" value="P:steroid metabolic process"/>
    <property type="evidence" value="ECO:0007669"/>
    <property type="project" value="UniProtKB-ARBA"/>
</dbReference>
<dbReference type="InterPro" id="IPR027477">
    <property type="entry name" value="Succ_DH/fumarate_Rdtase_cat_sf"/>
</dbReference>
<keyword evidence="4" id="KW-0560">Oxidoreductase</keyword>
<evidence type="ECO:0000256" key="1">
    <source>
        <dbReference type="ARBA" id="ARBA00001974"/>
    </source>
</evidence>
<comment type="caution">
    <text evidence="6">The sequence shown here is derived from an EMBL/GenBank/DDBJ whole genome shotgun (WGS) entry which is preliminary data.</text>
</comment>
<reference evidence="6" key="1">
    <citation type="submission" date="2023-03" db="EMBL/GenBank/DDBJ databases">
        <title>Amycolatopsis taiwanensis NBRC 103393.</title>
        <authorList>
            <person name="Ichikawa N."/>
            <person name="Sato H."/>
            <person name="Tonouchi N."/>
        </authorList>
    </citation>
    <scope>NUCLEOTIDE SEQUENCE</scope>
    <source>
        <strain evidence="6">NBRC 103393</strain>
    </source>
</reference>
<evidence type="ECO:0000313" key="6">
    <source>
        <dbReference type="EMBL" id="GLY65436.1"/>
    </source>
</evidence>
<evidence type="ECO:0000256" key="3">
    <source>
        <dbReference type="ARBA" id="ARBA00022827"/>
    </source>
</evidence>
<evidence type="ECO:0000256" key="2">
    <source>
        <dbReference type="ARBA" id="ARBA00022630"/>
    </source>
</evidence>
<dbReference type="Gene3D" id="3.50.50.60">
    <property type="entry name" value="FAD/NAD(P)-binding domain"/>
    <property type="match status" value="1"/>
</dbReference>
<dbReference type="InterPro" id="IPR003953">
    <property type="entry name" value="FAD-dep_OxRdtase_2_FAD-bd"/>
</dbReference>
<dbReference type="Gene3D" id="3.90.700.10">
    <property type="entry name" value="Succinate dehydrogenase/fumarate reductase flavoprotein, catalytic domain"/>
    <property type="match status" value="1"/>
</dbReference>
<accession>A0A9W6VGF4</accession>
<keyword evidence="7" id="KW-1185">Reference proteome</keyword>
<dbReference type="SUPFAM" id="SSF56425">
    <property type="entry name" value="Succinate dehydrogenase/fumarate reductase flavoprotein, catalytic domain"/>
    <property type="match status" value="1"/>
</dbReference>
<protein>
    <recommendedName>
        <fullName evidence="5">FAD-dependent oxidoreductase 2 FAD-binding domain-containing protein</fullName>
    </recommendedName>
</protein>
<sequence>MSEGGSAKPRPAAEVSEWSAEADVVVVGYGVSGAAAAIGAAAEGADVLVVEHTGGWGGAAALAGGFIYLGGGTALQKACGFDDTPEAMHMFLSAAMGPGLDEAKIEVYAERSVEHFDWLVRCGVPFRAAFFDRPAWEPAGDEGLMYSGGENAYPFADLVKPAPRGHLPQMADKRTGERGGGYMLMLPLTKTAEQSGARVRYNTRFQRLVLAADGRVAGIVARSFGEEVAIRARRGVVLAAGSFAFNAQMVARHVPALSGRPGSAVEQHDGQSIRAAQAVGADVANMWACEAAVHTDPGLMIRGIVVNARGERVINEDTYPGRIGQALMLRHDSQGFVVADEQAVEDAAANRVSSGMPAPQPRWVSDDLTELEAAMHVPAGMLAATVGLYNRHAADGQDPVHHKAARWVRPLCPPYGVFDLRGHTSGFTLGGLRTDIDGAVFDVDGEPIPGLYAAGRTTAGIAAGGYASGASLGDGSFFGRRAGRAAAKR</sequence>
<dbReference type="AlphaFoldDB" id="A0A9W6VGF4"/>
<name>A0A9W6VGF4_9PSEU</name>
<dbReference type="EMBL" id="BSTI01000004">
    <property type="protein sequence ID" value="GLY65436.1"/>
    <property type="molecule type" value="Genomic_DNA"/>
</dbReference>
<feature type="domain" description="FAD-dependent oxidoreductase 2 FAD-binding" evidence="5">
    <location>
        <begin position="23"/>
        <end position="470"/>
    </location>
</feature>